<dbReference type="RefSeq" id="WP_002635551.1">
    <property type="nucleotide sequence ID" value="NZ_CP012109.1"/>
</dbReference>
<evidence type="ECO:0000313" key="2">
    <source>
        <dbReference type="EMBL" id="AKQ68586.1"/>
    </source>
</evidence>
<feature type="chain" id="PRO_5005213054" evidence="1">
    <location>
        <begin position="22"/>
        <end position="191"/>
    </location>
</feature>
<keyword evidence="3" id="KW-1185">Reference proteome</keyword>
<dbReference type="PATRIC" id="fig|1297742.4.peg.5592"/>
<evidence type="ECO:0000313" key="3">
    <source>
        <dbReference type="Proteomes" id="UP000009026"/>
    </source>
</evidence>
<name>A0A0H4WYS0_9BACT</name>
<dbReference type="Proteomes" id="UP000009026">
    <property type="component" value="Chromosome"/>
</dbReference>
<reference evidence="2 3" key="1">
    <citation type="journal article" date="2016" name="PLoS ONE">
        <title>Complete Genome Sequence and Comparative Genomics of a Novel Myxobacterium Myxococcus hansupus.</title>
        <authorList>
            <person name="Sharma G."/>
            <person name="Narwani T."/>
            <person name="Subramanian S."/>
        </authorList>
    </citation>
    <scope>NUCLEOTIDE SEQUENCE [LARGE SCALE GENOMIC DNA]</scope>
    <source>
        <strain evidence="3">mixupus</strain>
    </source>
</reference>
<organism evidence="2 3">
    <name type="scientific">Pseudomyxococcus hansupus</name>
    <dbReference type="NCBI Taxonomy" id="1297742"/>
    <lineage>
        <taxon>Bacteria</taxon>
        <taxon>Pseudomonadati</taxon>
        <taxon>Myxococcota</taxon>
        <taxon>Myxococcia</taxon>
        <taxon>Myxococcales</taxon>
        <taxon>Cystobacterineae</taxon>
        <taxon>Myxococcaceae</taxon>
        <taxon>Pseudomyxococcus</taxon>
    </lineage>
</organism>
<accession>A0A0H4WYS0</accession>
<dbReference type="AlphaFoldDB" id="A0A0H4WYS0"/>
<dbReference type="EMBL" id="CP012109">
    <property type="protein sequence ID" value="AKQ68586.1"/>
    <property type="molecule type" value="Genomic_DNA"/>
</dbReference>
<proteinExistence type="predicted"/>
<keyword evidence="1" id="KW-0732">Signal</keyword>
<gene>
    <name evidence="2" type="ORF">A176_005498</name>
</gene>
<sequence length="191" mass="21180">MKKVAVLACLLGLLGAIPAQAAELKDVFGREVPVGKGRPTLVLYANRGSREELRQHAYSFIYDLRAERPIVLIHVDLRDVPGLFKGMARGEIKKSHRESIEHMKNIFRQHGESPPSSELEESLFMVADSKGEPHQSMGLKKGFDRVVAQVLSPSGQEVARGPFPESARRLGESMASNSEDLSTFRIVDMSR</sequence>
<evidence type="ECO:0000256" key="1">
    <source>
        <dbReference type="SAM" id="SignalP"/>
    </source>
</evidence>
<protein>
    <submittedName>
        <fullName evidence="2">Uncharacterized protein</fullName>
    </submittedName>
</protein>
<dbReference type="OrthoDB" id="5510050at2"/>
<dbReference type="KEGG" id="mym:A176_005498"/>
<feature type="signal peptide" evidence="1">
    <location>
        <begin position="1"/>
        <end position="21"/>
    </location>
</feature>